<accession>A0A5N6KNY7</accession>
<keyword evidence="1" id="KW-0479">Metal-binding</keyword>
<dbReference type="GO" id="GO:0004842">
    <property type="term" value="F:ubiquitin-protein transferase activity"/>
    <property type="evidence" value="ECO:0007669"/>
    <property type="project" value="InterPro"/>
</dbReference>
<dbReference type="Gene3D" id="3.30.40.10">
    <property type="entry name" value="Zinc/RING finger domain, C3HC4 (zinc finger)"/>
    <property type="match status" value="1"/>
</dbReference>
<dbReference type="GO" id="GO:0008270">
    <property type="term" value="F:zinc ion binding"/>
    <property type="evidence" value="ECO:0007669"/>
    <property type="project" value="UniProtKB-KW"/>
</dbReference>
<keyword evidence="8" id="KW-1185">Reference proteome</keyword>
<dbReference type="Pfam" id="PF01485">
    <property type="entry name" value="IBR"/>
    <property type="match status" value="1"/>
</dbReference>
<dbReference type="PANTHER" id="PTHR11685">
    <property type="entry name" value="RBR FAMILY RING FINGER AND IBR DOMAIN-CONTAINING"/>
    <property type="match status" value="1"/>
</dbReference>
<protein>
    <recommendedName>
        <fullName evidence="6">IBR domain-containing protein</fullName>
    </recommendedName>
</protein>
<dbReference type="OrthoDB" id="3563259at2759"/>
<organism evidence="7 8">
    <name type="scientific">Monilinia laxa</name>
    <name type="common">Brown rot fungus</name>
    <name type="synonym">Sclerotinia laxa</name>
    <dbReference type="NCBI Taxonomy" id="61186"/>
    <lineage>
        <taxon>Eukaryota</taxon>
        <taxon>Fungi</taxon>
        <taxon>Dikarya</taxon>
        <taxon>Ascomycota</taxon>
        <taxon>Pezizomycotina</taxon>
        <taxon>Leotiomycetes</taxon>
        <taxon>Helotiales</taxon>
        <taxon>Sclerotiniaceae</taxon>
        <taxon>Monilinia</taxon>
    </lineage>
</organism>
<feature type="domain" description="IBR" evidence="6">
    <location>
        <begin position="207"/>
        <end position="271"/>
    </location>
</feature>
<dbReference type="SMART" id="SM00647">
    <property type="entry name" value="IBR"/>
    <property type="match status" value="1"/>
</dbReference>
<dbReference type="Proteomes" id="UP000326757">
    <property type="component" value="Unassembled WGS sequence"/>
</dbReference>
<dbReference type="InterPro" id="IPR031127">
    <property type="entry name" value="E3_UB_ligase_RBR"/>
</dbReference>
<gene>
    <name evidence="7" type="ORF">EYC80_004168</name>
</gene>
<dbReference type="InterPro" id="IPR013083">
    <property type="entry name" value="Znf_RING/FYVE/PHD"/>
</dbReference>
<evidence type="ECO:0000256" key="5">
    <source>
        <dbReference type="SAM" id="MobiDB-lite"/>
    </source>
</evidence>
<name>A0A5N6KNY7_MONLA</name>
<evidence type="ECO:0000256" key="4">
    <source>
        <dbReference type="ARBA" id="ARBA00022833"/>
    </source>
</evidence>
<comment type="caution">
    <text evidence="7">The sequence shown here is derived from an EMBL/GenBank/DDBJ whole genome shotgun (WGS) entry which is preliminary data.</text>
</comment>
<dbReference type="AlphaFoldDB" id="A0A5N6KNY7"/>
<evidence type="ECO:0000256" key="1">
    <source>
        <dbReference type="ARBA" id="ARBA00022723"/>
    </source>
</evidence>
<evidence type="ECO:0000313" key="8">
    <source>
        <dbReference type="Proteomes" id="UP000326757"/>
    </source>
</evidence>
<proteinExistence type="predicted"/>
<dbReference type="GO" id="GO:0016567">
    <property type="term" value="P:protein ubiquitination"/>
    <property type="evidence" value="ECO:0007669"/>
    <property type="project" value="InterPro"/>
</dbReference>
<evidence type="ECO:0000256" key="2">
    <source>
        <dbReference type="ARBA" id="ARBA00022771"/>
    </source>
</evidence>
<feature type="compositionally biased region" description="Basic and acidic residues" evidence="5">
    <location>
        <begin position="537"/>
        <end position="546"/>
    </location>
</feature>
<dbReference type="InterPro" id="IPR002867">
    <property type="entry name" value="IBR_dom"/>
</dbReference>
<sequence>MADPPISRNASSILSNSPPPEYLNEADLFEFPLIRATNLYTDEGYEHQSDMTNDEESPGPSRFSANLNEVAELRPRYFFHRNDHSDPSFGSTYIGEGGVQVDTNDVVEESPNLPTSSTSRNQIGNEESSFGQRIRVYNDSLAPQLKCTICQKRKKLGQTVTLSCGCDYCKVCLERRFTRAIEAEYMFPAACCDENIDLALVRQVLSQDILRSYETKTIEFETTDRTYCANRDCFAFISKETIEGDKAVCSNPTCHTMTCVKCKGEWHKGDCSVDEALQLVLVEAEKKGWKRCTKCAVWKTCRCGQEDLDQILRVTHRYPNNEYRINDDEGNNNDNDYLPLHLNRRPRYRGRCNGRVNTTDHLRRHFEDRIRPARNEHMSNSVSNASPLIFDPVAQYQAPDTDRARHFTESLGPPSSVDENSNTFMNTWASPIPKSSKRGSYDRTYPNIAPTAEESVKDSSPSNNPPGAVGFFGRISHDYVFDPNIMRQFGRPRGMQATGNNKHSRPNHFPDSNIDRSFSSFHPTSQNLNPTATPISHEMDQTDQHTRSWPINGMDVEAAKSSRETLSTRFAGGMKNSGDFMQNIGIGVDSNNPIVNIPTDDSLDAQNSLSVNFNYNYGDENDANNPFTPTPINVGESSSNISRDNETESRLFEQQFLSFTAPTHSSSVTTSDEQTPVQHVKARRVRRRIISERLEQAWGMHGYMPNLDGHREYD</sequence>
<dbReference type="SUPFAM" id="SSF57850">
    <property type="entry name" value="RING/U-box"/>
    <property type="match status" value="1"/>
</dbReference>
<keyword evidence="2" id="KW-0863">Zinc-finger</keyword>
<evidence type="ECO:0000259" key="6">
    <source>
        <dbReference type="SMART" id="SM00647"/>
    </source>
</evidence>
<dbReference type="EMBL" id="VIGI01000001">
    <property type="protein sequence ID" value="KAB8304829.1"/>
    <property type="molecule type" value="Genomic_DNA"/>
</dbReference>
<keyword evidence="4" id="KW-0862">Zinc</keyword>
<evidence type="ECO:0000313" key="7">
    <source>
        <dbReference type="EMBL" id="KAB8304829.1"/>
    </source>
</evidence>
<keyword evidence="3" id="KW-0833">Ubl conjugation pathway</keyword>
<feature type="compositionally biased region" description="Polar residues" evidence="5">
    <location>
        <begin position="515"/>
        <end position="534"/>
    </location>
</feature>
<feature type="region of interest" description="Disordered" evidence="5">
    <location>
        <begin position="490"/>
        <end position="548"/>
    </location>
</feature>
<reference evidence="7 8" key="1">
    <citation type="submission" date="2019-06" db="EMBL/GenBank/DDBJ databases">
        <title>Genome Sequence of the Brown Rot Fungal Pathogen Monilinia laxa.</title>
        <authorList>
            <person name="De Miccolis Angelini R.M."/>
            <person name="Landi L."/>
            <person name="Abate D."/>
            <person name="Pollastro S."/>
            <person name="Romanazzi G."/>
            <person name="Faretra F."/>
        </authorList>
    </citation>
    <scope>NUCLEOTIDE SEQUENCE [LARGE SCALE GENOMIC DNA]</scope>
    <source>
        <strain evidence="7 8">Mlax316</strain>
    </source>
</reference>
<evidence type="ECO:0000256" key="3">
    <source>
        <dbReference type="ARBA" id="ARBA00022786"/>
    </source>
</evidence>